<evidence type="ECO:0000256" key="7">
    <source>
        <dbReference type="SAM" id="Phobius"/>
    </source>
</evidence>
<keyword evidence="5 7" id="KW-1133">Transmembrane helix</keyword>
<name>A0A9D1YDH0_9FIRM</name>
<feature type="transmembrane region" description="Helical" evidence="7">
    <location>
        <begin position="72"/>
        <end position="95"/>
    </location>
</feature>
<dbReference type="Pfam" id="PF00884">
    <property type="entry name" value="Sulfatase"/>
    <property type="match status" value="1"/>
</dbReference>
<evidence type="ECO:0000256" key="1">
    <source>
        <dbReference type="ARBA" id="ARBA00004651"/>
    </source>
</evidence>
<evidence type="ECO:0000256" key="5">
    <source>
        <dbReference type="ARBA" id="ARBA00022989"/>
    </source>
</evidence>
<feature type="domain" description="Sulfatase N-terminal" evidence="8">
    <location>
        <begin position="262"/>
        <end position="550"/>
    </location>
</feature>
<feature type="transmembrane region" description="Helical" evidence="7">
    <location>
        <begin position="156"/>
        <end position="177"/>
    </location>
</feature>
<evidence type="ECO:0000256" key="2">
    <source>
        <dbReference type="ARBA" id="ARBA00004936"/>
    </source>
</evidence>
<dbReference type="Gene3D" id="3.30.1120.170">
    <property type="match status" value="1"/>
</dbReference>
<proteinExistence type="predicted"/>
<dbReference type="GO" id="GO:0005886">
    <property type="term" value="C:plasma membrane"/>
    <property type="evidence" value="ECO:0007669"/>
    <property type="project" value="UniProtKB-SubCell"/>
</dbReference>
<evidence type="ECO:0000313" key="9">
    <source>
        <dbReference type="EMBL" id="HIY26971.1"/>
    </source>
</evidence>
<dbReference type="EMBL" id="DXDU01000118">
    <property type="protein sequence ID" value="HIY26971.1"/>
    <property type="molecule type" value="Genomic_DNA"/>
</dbReference>
<dbReference type="PANTHER" id="PTHR47371">
    <property type="entry name" value="LIPOTEICHOIC ACID SYNTHASE"/>
    <property type="match status" value="1"/>
</dbReference>
<dbReference type="Proteomes" id="UP000823915">
    <property type="component" value="Unassembled WGS sequence"/>
</dbReference>
<accession>A0A9D1YDH0</accession>
<dbReference type="InterPro" id="IPR017850">
    <property type="entry name" value="Alkaline_phosphatase_core_sf"/>
</dbReference>
<evidence type="ECO:0000259" key="8">
    <source>
        <dbReference type="Pfam" id="PF00884"/>
    </source>
</evidence>
<sequence>MKDLWAKAKKLSFLSLPLCFCSLVCFDATLRLIYRFVGDTRFLAWQPWVFTLCWSLALTGLVSLLPRLGRRVAMGVLGAFFALLTLVHGALYNIFGHFFTFSDLNFAGDGAKFFSWSYLNFRTLFLLLLGLGLVLMALAIALAAKPQQGAPRWRRPVLALAALLVGAAGIAATHFSLLPEEKGMTWEDNYDPSDVRAAYGQFSDPNRCMMITGLYQYTFRDLGVALGIGSEVATVSDLDSYYEQRAQEISGENELTGALEGKNLIMVMLESMDTWLATPEIMPNLCALRDQSVDFVNFYTPLFLSAGTFNTEITSQTGLLPANTGMPTAAYSTNSFPLSLAHLFREEGYTANSFHAASPGIYSRGSIHQNLGFEAYHSYVDMGMDDYMLDSQMLRAYDQMAPDGSFFSYVITYSGHGPYNESLSNISDPHLQAAQEVAAASGATGSPENLEEYTLAIAHAMETDAFLGGLVEQLEADGKLEDTVLLVYTDHYGKYITDTEFLLQLKGVSSGDPDLYRTPCFLYSADLPAQKVEKYVSTVDLVPTLVNLFDLPADRRYYTGDDIFGDKGGYVLLPHGGWLDGEECYSPGYTADPTQEALDRSAQCLERITMSMDTLRRDYFRHWTY</sequence>
<dbReference type="InterPro" id="IPR000917">
    <property type="entry name" value="Sulfatase_N"/>
</dbReference>
<evidence type="ECO:0000256" key="3">
    <source>
        <dbReference type="ARBA" id="ARBA00022475"/>
    </source>
</evidence>
<dbReference type="InterPro" id="IPR050448">
    <property type="entry name" value="OpgB/LTA_synthase_biosynth"/>
</dbReference>
<feature type="transmembrane region" description="Helical" evidence="7">
    <location>
        <begin position="124"/>
        <end position="144"/>
    </location>
</feature>
<reference evidence="9" key="1">
    <citation type="journal article" date="2021" name="PeerJ">
        <title>Extensive microbial diversity within the chicken gut microbiome revealed by metagenomics and culture.</title>
        <authorList>
            <person name="Gilroy R."/>
            <person name="Ravi A."/>
            <person name="Getino M."/>
            <person name="Pursley I."/>
            <person name="Horton D.L."/>
            <person name="Alikhan N.F."/>
            <person name="Baker D."/>
            <person name="Gharbi K."/>
            <person name="Hall N."/>
            <person name="Watson M."/>
            <person name="Adriaenssens E.M."/>
            <person name="Foster-Nyarko E."/>
            <person name="Jarju S."/>
            <person name="Secka A."/>
            <person name="Antonio M."/>
            <person name="Oren A."/>
            <person name="Chaudhuri R.R."/>
            <person name="La Ragione R."/>
            <person name="Hildebrand F."/>
            <person name="Pallen M.J."/>
        </authorList>
    </citation>
    <scope>NUCLEOTIDE SEQUENCE</scope>
    <source>
        <strain evidence="9">1282</strain>
    </source>
</reference>
<comment type="subcellular location">
    <subcellularLocation>
        <location evidence="1">Cell membrane</location>
        <topology evidence="1">Multi-pass membrane protein</topology>
    </subcellularLocation>
</comment>
<feature type="transmembrane region" description="Helical" evidence="7">
    <location>
        <begin position="42"/>
        <end position="65"/>
    </location>
</feature>
<dbReference type="PANTHER" id="PTHR47371:SF3">
    <property type="entry name" value="PHOSPHOGLYCEROL TRANSFERASE I"/>
    <property type="match status" value="1"/>
</dbReference>
<evidence type="ECO:0000256" key="6">
    <source>
        <dbReference type="ARBA" id="ARBA00023136"/>
    </source>
</evidence>
<reference evidence="9" key="2">
    <citation type="submission" date="2021-04" db="EMBL/GenBank/DDBJ databases">
        <authorList>
            <person name="Gilroy R."/>
        </authorList>
    </citation>
    <scope>NUCLEOTIDE SEQUENCE</scope>
    <source>
        <strain evidence="9">1282</strain>
    </source>
</reference>
<gene>
    <name evidence="9" type="ORF">H9838_07370</name>
</gene>
<evidence type="ECO:0000256" key="4">
    <source>
        <dbReference type="ARBA" id="ARBA00022692"/>
    </source>
</evidence>
<keyword evidence="3" id="KW-1003">Cell membrane</keyword>
<organism evidence="9 10">
    <name type="scientific">Candidatus Acutalibacter pullistercoris</name>
    <dbReference type="NCBI Taxonomy" id="2838418"/>
    <lineage>
        <taxon>Bacteria</taxon>
        <taxon>Bacillati</taxon>
        <taxon>Bacillota</taxon>
        <taxon>Clostridia</taxon>
        <taxon>Eubacteriales</taxon>
        <taxon>Acutalibacteraceae</taxon>
        <taxon>Acutalibacter</taxon>
    </lineage>
</organism>
<protein>
    <submittedName>
        <fullName evidence="9">LTA synthase family protein</fullName>
    </submittedName>
</protein>
<keyword evidence="6 7" id="KW-0472">Membrane</keyword>
<dbReference type="Gene3D" id="3.40.720.10">
    <property type="entry name" value="Alkaline Phosphatase, subunit A"/>
    <property type="match status" value="1"/>
</dbReference>
<dbReference type="SUPFAM" id="SSF53649">
    <property type="entry name" value="Alkaline phosphatase-like"/>
    <property type="match status" value="1"/>
</dbReference>
<evidence type="ECO:0000313" key="10">
    <source>
        <dbReference type="Proteomes" id="UP000823915"/>
    </source>
</evidence>
<dbReference type="AlphaFoldDB" id="A0A9D1YDH0"/>
<comment type="caution">
    <text evidence="9">The sequence shown here is derived from an EMBL/GenBank/DDBJ whole genome shotgun (WGS) entry which is preliminary data.</text>
</comment>
<dbReference type="CDD" id="cd16015">
    <property type="entry name" value="LTA_synthase"/>
    <property type="match status" value="1"/>
</dbReference>
<keyword evidence="4 7" id="KW-0812">Transmembrane</keyword>
<comment type="pathway">
    <text evidence="2">Cell wall biogenesis; lipoteichoic acid biosynthesis.</text>
</comment>